<organism evidence="8 9">
    <name type="scientific">Entamoeba invadens IP1</name>
    <dbReference type="NCBI Taxonomy" id="370355"/>
    <lineage>
        <taxon>Eukaryota</taxon>
        <taxon>Amoebozoa</taxon>
        <taxon>Evosea</taxon>
        <taxon>Archamoebae</taxon>
        <taxon>Mastigamoebida</taxon>
        <taxon>Entamoebidae</taxon>
        <taxon>Entamoeba</taxon>
    </lineage>
</organism>
<dbReference type="GO" id="GO:0003899">
    <property type="term" value="F:DNA-directed RNA polymerase activity"/>
    <property type="evidence" value="ECO:0007669"/>
    <property type="project" value="InterPro"/>
</dbReference>
<dbReference type="GO" id="GO:0006366">
    <property type="term" value="P:transcription by RNA polymerase II"/>
    <property type="evidence" value="ECO:0007669"/>
    <property type="project" value="InterPro"/>
</dbReference>
<feature type="domain" description="DNA-directed RNA polymerase RBP11-like dimerisation" evidence="7">
    <location>
        <begin position="28"/>
        <end position="97"/>
    </location>
</feature>
<proteinExistence type="inferred from homology"/>
<dbReference type="OMA" id="MNAPSRY"/>
<dbReference type="InterPro" id="IPR009025">
    <property type="entry name" value="RBP11-like_dimer"/>
</dbReference>
<dbReference type="Proteomes" id="UP000014680">
    <property type="component" value="Unassembled WGS sequence"/>
</dbReference>
<evidence type="ECO:0000256" key="2">
    <source>
        <dbReference type="ARBA" id="ARBA00022478"/>
    </source>
</evidence>
<dbReference type="SUPFAM" id="SSF55257">
    <property type="entry name" value="RBP11-like subunits of RNA polymerase"/>
    <property type="match status" value="1"/>
</dbReference>
<dbReference type="InterPro" id="IPR022905">
    <property type="entry name" value="Rpo11-like"/>
</dbReference>
<dbReference type="InterPro" id="IPR037685">
    <property type="entry name" value="RBP11"/>
</dbReference>
<keyword evidence="6" id="KW-0175">Coiled coil</keyword>
<evidence type="ECO:0000256" key="5">
    <source>
        <dbReference type="ARBA" id="ARBA00025751"/>
    </source>
</evidence>
<accession>A0A0A1UEZ6</accession>
<dbReference type="Gene3D" id="3.30.1360.10">
    <property type="entry name" value="RNA polymerase, RBP11-like subunit"/>
    <property type="match status" value="1"/>
</dbReference>
<evidence type="ECO:0000256" key="1">
    <source>
        <dbReference type="ARBA" id="ARBA00004123"/>
    </source>
</evidence>
<evidence type="ECO:0000256" key="3">
    <source>
        <dbReference type="ARBA" id="ARBA00023163"/>
    </source>
</evidence>
<dbReference type="PANTHER" id="PTHR13946:SF16">
    <property type="entry name" value="DNA-DIRECTED RNA POLYMERASE II SUBUNIT RPB11"/>
    <property type="match status" value="1"/>
</dbReference>
<dbReference type="SMR" id="A0A0A1UEZ6"/>
<dbReference type="GeneID" id="14894192"/>
<sequence>MNAPDLNEIYRMQPNEQKILCEENGNVCKFTFVKEDHTAGNMIRVELLNDKHVIFAGYRQPHPLKYVIEMTIRTDGVITPKVALENALDRIIRKVKLAKEDFDQATENLD</sequence>
<gene>
    <name evidence="8" type="ORF">EIN_429060</name>
</gene>
<keyword evidence="9" id="KW-1185">Reference proteome</keyword>
<evidence type="ECO:0000313" key="8">
    <source>
        <dbReference type="EMBL" id="ELP95160.1"/>
    </source>
</evidence>
<keyword evidence="4" id="KW-0539">Nucleus</keyword>
<reference evidence="8 9" key="1">
    <citation type="submission" date="2012-10" db="EMBL/GenBank/DDBJ databases">
        <authorList>
            <person name="Zafar N."/>
            <person name="Inman J."/>
            <person name="Hall N."/>
            <person name="Lorenzi H."/>
            <person name="Caler E."/>
        </authorList>
    </citation>
    <scope>NUCLEOTIDE SEQUENCE [LARGE SCALE GENOMIC DNA]</scope>
    <source>
        <strain evidence="8 9">IP1</strain>
    </source>
</reference>
<dbReference type="OrthoDB" id="10248581at2759"/>
<dbReference type="PANTHER" id="PTHR13946">
    <property type="entry name" value="DNA-DIRECTED RNA POLYMERASE I,II,III"/>
    <property type="match status" value="1"/>
</dbReference>
<dbReference type="InterPro" id="IPR036603">
    <property type="entry name" value="RBP11-like"/>
</dbReference>
<feature type="coiled-coil region" evidence="6">
    <location>
        <begin position="81"/>
        <end position="108"/>
    </location>
</feature>
<dbReference type="EMBL" id="KB206168">
    <property type="protein sequence ID" value="ELP95160.1"/>
    <property type="molecule type" value="Genomic_DNA"/>
</dbReference>
<evidence type="ECO:0000256" key="4">
    <source>
        <dbReference type="ARBA" id="ARBA00023242"/>
    </source>
</evidence>
<protein>
    <submittedName>
        <fullName evidence="8">DNA-directed RNA polymerase II subunit RPB11, putative</fullName>
    </submittedName>
</protein>
<evidence type="ECO:0000259" key="7">
    <source>
        <dbReference type="Pfam" id="PF13656"/>
    </source>
</evidence>
<keyword evidence="3" id="KW-0804">Transcription</keyword>
<dbReference type="VEuPathDB" id="AmoebaDB:EIN_429060"/>
<dbReference type="GO" id="GO:0046983">
    <property type="term" value="F:protein dimerization activity"/>
    <property type="evidence" value="ECO:0007669"/>
    <property type="project" value="InterPro"/>
</dbReference>
<dbReference type="KEGG" id="eiv:EIN_429060"/>
<dbReference type="HAMAP" id="MF_00261">
    <property type="entry name" value="RNApol_arch_Rpo11"/>
    <property type="match status" value="1"/>
</dbReference>
<comment type="similarity">
    <text evidence="5">Belongs to the archaeal Rpo11/eukaryotic RPB11/RPC19 RNA polymerase subunit family.</text>
</comment>
<evidence type="ECO:0000313" key="9">
    <source>
        <dbReference type="Proteomes" id="UP000014680"/>
    </source>
</evidence>
<name>A0A0A1UEZ6_ENTIV</name>
<dbReference type="RefSeq" id="XP_004261931.1">
    <property type="nucleotide sequence ID" value="XM_004261883.1"/>
</dbReference>
<dbReference type="Pfam" id="PF13656">
    <property type="entry name" value="RNA_pol_L_2"/>
    <property type="match status" value="1"/>
</dbReference>
<keyword evidence="2 8" id="KW-0240">DNA-directed RNA polymerase</keyword>
<dbReference type="GO" id="GO:0005665">
    <property type="term" value="C:RNA polymerase II, core complex"/>
    <property type="evidence" value="ECO:0007669"/>
    <property type="project" value="InterPro"/>
</dbReference>
<dbReference type="AlphaFoldDB" id="A0A0A1UEZ6"/>
<evidence type="ECO:0000256" key="6">
    <source>
        <dbReference type="SAM" id="Coils"/>
    </source>
</evidence>
<comment type="subcellular location">
    <subcellularLocation>
        <location evidence="1">Nucleus</location>
    </subcellularLocation>
</comment>
<dbReference type="CDD" id="cd06926">
    <property type="entry name" value="RNAP_II_RPB11"/>
    <property type="match status" value="1"/>
</dbReference>